<dbReference type="GO" id="GO:0051170">
    <property type="term" value="P:import into nucleus"/>
    <property type="evidence" value="ECO:0007669"/>
    <property type="project" value="TreeGrafter"/>
</dbReference>
<evidence type="ECO:0000256" key="3">
    <source>
        <dbReference type="ARBA" id="ARBA00022787"/>
    </source>
</evidence>
<reference evidence="7" key="1">
    <citation type="submission" date="2023-03" db="EMBL/GenBank/DDBJ databases">
        <title>Complete genome of Cladonia borealis.</title>
        <authorList>
            <person name="Park H."/>
        </authorList>
    </citation>
    <scope>NUCLEOTIDE SEQUENCE</scope>
    <source>
        <strain evidence="7">ANT050790</strain>
    </source>
</reference>
<keyword evidence="5" id="KW-0496">Mitochondrion</keyword>
<dbReference type="PANTHER" id="PTHR14097:SF7">
    <property type="entry name" value="OXIDOREDUCTASE HTATIP2"/>
    <property type="match status" value="1"/>
</dbReference>
<dbReference type="AlphaFoldDB" id="A0AA39R576"/>
<dbReference type="InterPro" id="IPR036291">
    <property type="entry name" value="NAD(P)-bd_dom_sf"/>
</dbReference>
<dbReference type="EMBL" id="JAFEKC020000004">
    <property type="protein sequence ID" value="KAK0515102.1"/>
    <property type="molecule type" value="Genomic_DNA"/>
</dbReference>
<organism evidence="7 8">
    <name type="scientific">Cladonia borealis</name>
    <dbReference type="NCBI Taxonomy" id="184061"/>
    <lineage>
        <taxon>Eukaryota</taxon>
        <taxon>Fungi</taxon>
        <taxon>Dikarya</taxon>
        <taxon>Ascomycota</taxon>
        <taxon>Pezizomycotina</taxon>
        <taxon>Lecanoromycetes</taxon>
        <taxon>OSLEUM clade</taxon>
        <taxon>Lecanoromycetidae</taxon>
        <taxon>Lecanorales</taxon>
        <taxon>Lecanorineae</taxon>
        <taxon>Cladoniaceae</taxon>
        <taxon>Cladonia</taxon>
    </lineage>
</organism>
<dbReference type="InterPro" id="IPR014843">
    <property type="entry name" value="Him1/Fmp52"/>
</dbReference>
<comment type="caution">
    <text evidence="7">The sequence shown here is derived from an EMBL/GenBank/DDBJ whole genome shotgun (WGS) entry which is preliminary data.</text>
</comment>
<dbReference type="PANTHER" id="PTHR14097">
    <property type="entry name" value="OXIDOREDUCTASE HTATIP2"/>
    <property type="match status" value="1"/>
</dbReference>
<evidence type="ECO:0000256" key="1">
    <source>
        <dbReference type="ARBA" id="ARBA00004450"/>
    </source>
</evidence>
<evidence type="ECO:0000313" key="8">
    <source>
        <dbReference type="Proteomes" id="UP001166286"/>
    </source>
</evidence>
<sequence>MAANTTTVALVGCTGLVGSHILTTLTSLTTPPPIHALARKSLPSTSPTLTPHIEPASSSWPSILKSLTPSAKVFISALGTTKAQAGSFEAQRKIDYDLNLSLAKAARESGAETYVLISSAAVSTSSFFPYSKMKAELEEAVKELGFPHTVIMKPGLLVGERKDSRPPEAVFRYVAKGMKKLGGAALTDWWAQDADVIAKAAVSAGLACAEGKREKGVWVVEQSEIIRLGRKEWEGEK</sequence>
<gene>
    <name evidence="7" type="ORF">JMJ35_002481</name>
</gene>
<evidence type="ECO:0000313" key="7">
    <source>
        <dbReference type="EMBL" id="KAK0515102.1"/>
    </source>
</evidence>
<comment type="subcellular location">
    <subcellularLocation>
        <location evidence="1">Mitochondrion outer membrane</location>
        <topology evidence="1">Peripheral membrane protein</topology>
    </subcellularLocation>
</comment>
<dbReference type="GO" id="GO:0005741">
    <property type="term" value="C:mitochondrial outer membrane"/>
    <property type="evidence" value="ECO:0007669"/>
    <property type="project" value="UniProtKB-SubCell"/>
</dbReference>
<keyword evidence="4" id="KW-0809">Transit peptide</keyword>
<accession>A0AA39R576</accession>
<evidence type="ECO:0000256" key="4">
    <source>
        <dbReference type="ARBA" id="ARBA00022946"/>
    </source>
</evidence>
<dbReference type="Gene3D" id="3.40.50.720">
    <property type="entry name" value="NAD(P)-binding Rossmann-like Domain"/>
    <property type="match status" value="1"/>
</dbReference>
<protein>
    <submittedName>
        <fullName evidence="7">Uncharacterized protein</fullName>
    </submittedName>
</protein>
<name>A0AA39R576_9LECA</name>
<keyword evidence="6" id="KW-0472">Membrane</keyword>
<keyword evidence="8" id="KW-1185">Reference proteome</keyword>
<comment type="similarity">
    <text evidence="2">Belongs to the FMP52 family.</text>
</comment>
<keyword evidence="3" id="KW-1000">Mitochondrion outer membrane</keyword>
<evidence type="ECO:0000256" key="6">
    <source>
        <dbReference type="ARBA" id="ARBA00023136"/>
    </source>
</evidence>
<dbReference type="Pfam" id="PF08732">
    <property type="entry name" value="HIM1"/>
    <property type="match status" value="1"/>
</dbReference>
<evidence type="ECO:0000256" key="2">
    <source>
        <dbReference type="ARBA" id="ARBA00006617"/>
    </source>
</evidence>
<dbReference type="Proteomes" id="UP001166286">
    <property type="component" value="Unassembled WGS sequence"/>
</dbReference>
<proteinExistence type="inferred from homology"/>
<dbReference type="FunFam" id="3.40.50.720:FF:000366">
    <property type="entry name" value="Protein FMP52, mitochondrial"/>
    <property type="match status" value="1"/>
</dbReference>
<dbReference type="SUPFAM" id="SSF51735">
    <property type="entry name" value="NAD(P)-binding Rossmann-fold domains"/>
    <property type="match status" value="1"/>
</dbReference>
<evidence type="ECO:0000256" key="5">
    <source>
        <dbReference type="ARBA" id="ARBA00023128"/>
    </source>
</evidence>